<dbReference type="EMBL" id="JADFTS010000002">
    <property type="protein sequence ID" value="KAF9620257.1"/>
    <property type="molecule type" value="Genomic_DNA"/>
</dbReference>
<dbReference type="PANTHER" id="PTHR31170:SF25">
    <property type="entry name" value="BNAA09G04570D PROTEIN"/>
    <property type="match status" value="1"/>
</dbReference>
<gene>
    <name evidence="2" type="ORF">IFM89_010992</name>
</gene>
<dbReference type="InterPro" id="IPR004158">
    <property type="entry name" value="DUF247_pln"/>
</dbReference>
<feature type="transmembrane region" description="Helical" evidence="1">
    <location>
        <begin position="433"/>
        <end position="457"/>
    </location>
</feature>
<proteinExistence type="predicted"/>
<organism evidence="2 3">
    <name type="scientific">Coptis chinensis</name>
    <dbReference type="NCBI Taxonomy" id="261450"/>
    <lineage>
        <taxon>Eukaryota</taxon>
        <taxon>Viridiplantae</taxon>
        <taxon>Streptophyta</taxon>
        <taxon>Embryophyta</taxon>
        <taxon>Tracheophyta</taxon>
        <taxon>Spermatophyta</taxon>
        <taxon>Magnoliopsida</taxon>
        <taxon>Ranunculales</taxon>
        <taxon>Ranunculaceae</taxon>
        <taxon>Coptidoideae</taxon>
        <taxon>Coptis</taxon>
    </lineage>
</organism>
<keyword evidence="3" id="KW-1185">Reference proteome</keyword>
<keyword evidence="1" id="KW-1133">Transmembrane helix</keyword>
<evidence type="ECO:0000256" key="1">
    <source>
        <dbReference type="SAM" id="Phobius"/>
    </source>
</evidence>
<reference evidence="2 3" key="1">
    <citation type="submission" date="2020-10" db="EMBL/GenBank/DDBJ databases">
        <title>The Coptis chinensis genome and diversification of protoberbering-type alkaloids.</title>
        <authorList>
            <person name="Wang B."/>
            <person name="Shu S."/>
            <person name="Song C."/>
            <person name="Liu Y."/>
        </authorList>
    </citation>
    <scope>NUCLEOTIDE SEQUENCE [LARGE SCALE GENOMIC DNA]</scope>
    <source>
        <strain evidence="2">HL-2020</strain>
        <tissue evidence="2">Leaf</tissue>
    </source>
</reference>
<dbReference type="Proteomes" id="UP000631114">
    <property type="component" value="Unassembled WGS sequence"/>
</dbReference>
<comment type="caution">
    <text evidence="2">The sequence shown here is derived from an EMBL/GenBank/DDBJ whole genome shotgun (WGS) entry which is preliminary data.</text>
</comment>
<name>A0A835M8G2_9MAGN</name>
<protein>
    <submittedName>
        <fullName evidence="2">Uncharacterized protein</fullName>
    </submittedName>
</protein>
<sequence>MEVNNILKTTDRSDHVSIEIEDEDEVLIAAITEEITCKPSSQCFIYKVPKKYQTERDIETFEPRVVSIGPYHHGKVSLIATEVYKRWYLYDLISERTTRNTTLKDFVKAIRKLEVRAREYYAEPVKLTSNEFVKMMVFDGCFILELLYKYIERGISEDEGDENEDKDDKEGSNNKNDPIFGTTWMIYRLRKDLVLLENQIPFIVLQTLFDLAKDHNGGYFLNELVTIFFQPILPSMRPVTTSSFIKGKHILDLLRSHLLPSSRHMKGGNYPEWEYIRSATELRESGVRFRKKGDLADGLLDITFTKDGVLEIPPFFFGESWNILLPNLIALEQSRCDYTDQITSYFIFFDSLINTEDDVKLLRTQGIMEGLINEDEKVADAINNLFKGAVVDKFYYDGLFTRVNAYCRNWKRKKAKMHKWKVSLQRDYFSTPWSVISVFTVFVVLVLTLTQTIFSILSYSP</sequence>
<keyword evidence="1" id="KW-0812">Transmembrane</keyword>
<dbReference type="OrthoDB" id="591587at2759"/>
<accession>A0A835M8G2</accession>
<dbReference type="Pfam" id="PF03140">
    <property type="entry name" value="DUF247"/>
    <property type="match status" value="1"/>
</dbReference>
<keyword evidence="1" id="KW-0472">Membrane</keyword>
<evidence type="ECO:0000313" key="2">
    <source>
        <dbReference type="EMBL" id="KAF9620257.1"/>
    </source>
</evidence>
<dbReference type="PANTHER" id="PTHR31170">
    <property type="entry name" value="BNAC04G53230D PROTEIN"/>
    <property type="match status" value="1"/>
</dbReference>
<dbReference type="AlphaFoldDB" id="A0A835M8G2"/>
<evidence type="ECO:0000313" key="3">
    <source>
        <dbReference type="Proteomes" id="UP000631114"/>
    </source>
</evidence>